<dbReference type="Pfam" id="PF13538">
    <property type="entry name" value="UvrD_C_2"/>
    <property type="match status" value="1"/>
</dbReference>
<protein>
    <submittedName>
        <fullName evidence="7">AAA family ATPase</fullName>
    </submittedName>
</protein>
<dbReference type="Proteomes" id="UP000432464">
    <property type="component" value="Unassembled WGS sequence"/>
</dbReference>
<feature type="domain" description="UvrD-like helicase ATP-binding" evidence="6">
    <location>
        <begin position="165"/>
        <end position="589"/>
    </location>
</feature>
<evidence type="ECO:0000256" key="2">
    <source>
        <dbReference type="ARBA" id="ARBA00022801"/>
    </source>
</evidence>
<keyword evidence="2 5" id="KW-0378">Hydrolase</keyword>
<evidence type="ECO:0000256" key="4">
    <source>
        <dbReference type="ARBA" id="ARBA00022840"/>
    </source>
</evidence>
<accession>A0A6I3KW78</accession>
<sequence>MRAYAQRRLRTVLLETGGTPQARSERESFTQLYSEDLAKYDAAEHGLCFGRIDIADNGDSEQRYIGRIGILDESADYETLLLDWRAPLARPFYLATTAAPDGVTRRRHIRSRNRKVTAVNDEYLDLDAAQHAGVIGGDGGVGSESALLAALNAARTGHMNDIVETIQSEQDAIIRSEHKSVLVVQGGPGTGKTAVALHRAAYLLYTYRQQLDKAGVLIIGPNSTFLDYIGQVLPSLGETGVLLSTIGNLYPGVQATLEDSLRAGELKGSLDMLEVLKKAVRDWQEVPREPIRLYFDGHQLELDRKIATKARGRARSSRRAHNLARPIFAAAVVDALTDQLAEAIGANPLGGRNLLSQTDLTEIRDEMRADPEIQRAIAGLWPILTPQEVLGGLWADPKRLAGAAGQLSEADRAALRRPDTGEFSDADAPLLDELAELLGIDDSEERERARRRWRAQLAEAQDALDILTGSAPQDLEDDLDPELLMAYDLIDASQLAERQQVRTRQTTAERAAGDRTWTYGHVIVDEAQELSAMAWRMVMRRIPNRWITAVGDVAQTGDPAGASSWQQVLEPYVAKRWKLTELTVNYRTPSEIMAVASDVLAAIDPAAPAPRSVRDSGFEPTATRVAATELADEIKRLITAEAEHPGTTVVIVPHDLAPELGHLTDDSVRVLTVHDVKGLEFDAVVLAEPHRILDESPRGLNDLYVALTRATQRLVVVHSEDLPEVLQRLR</sequence>
<dbReference type="InterPro" id="IPR027785">
    <property type="entry name" value="UvrD-like_helicase_C"/>
</dbReference>
<evidence type="ECO:0000313" key="8">
    <source>
        <dbReference type="Proteomes" id="UP000432464"/>
    </source>
</evidence>
<name>A0A6I3KW78_9NOCA</name>
<keyword evidence="4 5" id="KW-0067">ATP-binding</keyword>
<evidence type="ECO:0000313" key="7">
    <source>
        <dbReference type="EMBL" id="MTE13857.1"/>
    </source>
</evidence>
<dbReference type="GO" id="GO:0016787">
    <property type="term" value="F:hydrolase activity"/>
    <property type="evidence" value="ECO:0007669"/>
    <property type="project" value="UniProtKB-UniRule"/>
</dbReference>
<dbReference type="GO" id="GO:0003677">
    <property type="term" value="F:DNA binding"/>
    <property type="evidence" value="ECO:0007669"/>
    <property type="project" value="InterPro"/>
</dbReference>
<dbReference type="GO" id="GO:0005524">
    <property type="term" value="F:ATP binding"/>
    <property type="evidence" value="ECO:0007669"/>
    <property type="project" value="UniProtKB-UniRule"/>
</dbReference>
<comment type="caution">
    <text evidence="7">The sequence shown here is derived from an EMBL/GenBank/DDBJ whole genome shotgun (WGS) entry which is preliminary data.</text>
</comment>
<organism evidence="7 8">
    <name type="scientific">Nocardia aurantiaca</name>
    <dbReference type="NCBI Taxonomy" id="2675850"/>
    <lineage>
        <taxon>Bacteria</taxon>
        <taxon>Bacillati</taxon>
        <taxon>Actinomycetota</taxon>
        <taxon>Actinomycetes</taxon>
        <taxon>Mycobacteriales</taxon>
        <taxon>Nocardiaceae</taxon>
        <taxon>Nocardia</taxon>
    </lineage>
</organism>
<dbReference type="Gene3D" id="3.40.50.300">
    <property type="entry name" value="P-loop containing nucleotide triphosphate hydrolases"/>
    <property type="match status" value="3"/>
</dbReference>
<dbReference type="PANTHER" id="PTHR11070:SF45">
    <property type="entry name" value="DNA 3'-5' HELICASE"/>
    <property type="match status" value="1"/>
</dbReference>
<keyword evidence="8" id="KW-1185">Reference proteome</keyword>
<dbReference type="GO" id="GO:0043138">
    <property type="term" value="F:3'-5' DNA helicase activity"/>
    <property type="evidence" value="ECO:0007669"/>
    <property type="project" value="TreeGrafter"/>
</dbReference>
<proteinExistence type="predicted"/>
<evidence type="ECO:0000256" key="3">
    <source>
        <dbReference type="ARBA" id="ARBA00022806"/>
    </source>
</evidence>
<dbReference type="GO" id="GO:0000725">
    <property type="term" value="P:recombinational repair"/>
    <property type="evidence" value="ECO:0007669"/>
    <property type="project" value="TreeGrafter"/>
</dbReference>
<dbReference type="InterPro" id="IPR000212">
    <property type="entry name" value="DNA_helicase_UvrD/REP"/>
</dbReference>
<evidence type="ECO:0000256" key="5">
    <source>
        <dbReference type="PROSITE-ProRule" id="PRU00560"/>
    </source>
</evidence>
<reference evidence="7 8" key="1">
    <citation type="submission" date="2019-11" db="EMBL/GenBank/DDBJ databases">
        <title>Nocardia sp. nov. CT2-14 isolated from soil.</title>
        <authorList>
            <person name="Kanchanasin P."/>
            <person name="Tanasupawat S."/>
            <person name="Yuki M."/>
            <person name="Kudo T."/>
        </authorList>
    </citation>
    <scope>NUCLEOTIDE SEQUENCE [LARGE SCALE GENOMIC DNA]</scope>
    <source>
        <strain evidence="7 8">CT2-14</strain>
    </source>
</reference>
<keyword evidence="1 5" id="KW-0547">Nucleotide-binding</keyword>
<dbReference type="InterPro" id="IPR014016">
    <property type="entry name" value="UvrD-like_ATP-bd"/>
</dbReference>
<dbReference type="AlphaFoldDB" id="A0A6I3KW78"/>
<gene>
    <name evidence="7" type="ORF">GLP40_13885</name>
</gene>
<dbReference type="PROSITE" id="PS51198">
    <property type="entry name" value="UVRD_HELICASE_ATP_BIND"/>
    <property type="match status" value="1"/>
</dbReference>
<dbReference type="SUPFAM" id="SSF52540">
    <property type="entry name" value="P-loop containing nucleoside triphosphate hydrolases"/>
    <property type="match status" value="1"/>
</dbReference>
<dbReference type="PANTHER" id="PTHR11070">
    <property type="entry name" value="UVRD / RECB / PCRA DNA HELICASE FAMILY MEMBER"/>
    <property type="match status" value="1"/>
</dbReference>
<dbReference type="EMBL" id="WMBB01000006">
    <property type="protein sequence ID" value="MTE13857.1"/>
    <property type="molecule type" value="Genomic_DNA"/>
</dbReference>
<feature type="binding site" evidence="5">
    <location>
        <begin position="186"/>
        <end position="193"/>
    </location>
    <ligand>
        <name>ATP</name>
        <dbReference type="ChEBI" id="CHEBI:30616"/>
    </ligand>
</feature>
<dbReference type="GO" id="GO:0005829">
    <property type="term" value="C:cytosol"/>
    <property type="evidence" value="ECO:0007669"/>
    <property type="project" value="TreeGrafter"/>
</dbReference>
<evidence type="ECO:0000259" key="6">
    <source>
        <dbReference type="PROSITE" id="PS51198"/>
    </source>
</evidence>
<keyword evidence="3 5" id="KW-0347">Helicase</keyword>
<dbReference type="InterPro" id="IPR027417">
    <property type="entry name" value="P-loop_NTPase"/>
</dbReference>
<evidence type="ECO:0000256" key="1">
    <source>
        <dbReference type="ARBA" id="ARBA00022741"/>
    </source>
</evidence>